<evidence type="ECO:0000313" key="3">
    <source>
        <dbReference type="Proteomes" id="UP000533269"/>
    </source>
</evidence>
<organism evidence="2 3">
    <name type="scientific">Kineococcus radiotolerans</name>
    <dbReference type="NCBI Taxonomy" id="131568"/>
    <lineage>
        <taxon>Bacteria</taxon>
        <taxon>Bacillati</taxon>
        <taxon>Actinomycetota</taxon>
        <taxon>Actinomycetes</taxon>
        <taxon>Kineosporiales</taxon>
        <taxon>Kineosporiaceae</taxon>
        <taxon>Kineococcus</taxon>
    </lineage>
</organism>
<evidence type="ECO:0000256" key="1">
    <source>
        <dbReference type="SAM" id="MobiDB-lite"/>
    </source>
</evidence>
<reference evidence="2 3" key="2">
    <citation type="submission" date="2020-08" db="EMBL/GenBank/DDBJ databases">
        <authorList>
            <person name="Partida-Martinez L."/>
            <person name="Huntemann M."/>
            <person name="Clum A."/>
            <person name="Wang J."/>
            <person name="Palaniappan K."/>
            <person name="Ritter S."/>
            <person name="Chen I.-M."/>
            <person name="Stamatis D."/>
            <person name="Reddy T."/>
            <person name="O'Malley R."/>
            <person name="Daum C."/>
            <person name="Shapiro N."/>
            <person name="Ivanova N."/>
            <person name="Kyrpides N."/>
            <person name="Woyke T."/>
        </authorList>
    </citation>
    <scope>NUCLEOTIDE SEQUENCE [LARGE SCALE GENOMIC DNA]</scope>
    <source>
        <strain evidence="2 3">AS2.23</strain>
    </source>
</reference>
<proteinExistence type="predicted"/>
<dbReference type="SUPFAM" id="SSF50475">
    <property type="entry name" value="FMN-binding split barrel"/>
    <property type="match status" value="1"/>
</dbReference>
<evidence type="ECO:0000313" key="2">
    <source>
        <dbReference type="EMBL" id="MBB2903078.1"/>
    </source>
</evidence>
<dbReference type="InterPro" id="IPR012349">
    <property type="entry name" value="Split_barrel_FMN-bd"/>
</dbReference>
<dbReference type="GO" id="GO:0016491">
    <property type="term" value="F:oxidoreductase activity"/>
    <property type="evidence" value="ECO:0007669"/>
    <property type="project" value="InterPro"/>
</dbReference>
<dbReference type="AlphaFoldDB" id="A0A7W4XYI7"/>
<reference evidence="2 3" key="1">
    <citation type="submission" date="2020-08" db="EMBL/GenBank/DDBJ databases">
        <title>The Agave Microbiome: Exploring the role of microbial communities in plant adaptations to desert environments.</title>
        <authorList>
            <person name="Partida-Martinez L.P."/>
        </authorList>
    </citation>
    <scope>NUCLEOTIDE SEQUENCE [LARGE SCALE GENOMIC DNA]</scope>
    <source>
        <strain evidence="2 3">AS2.23</strain>
    </source>
</reference>
<dbReference type="Proteomes" id="UP000533269">
    <property type="component" value="Unassembled WGS sequence"/>
</dbReference>
<sequence>MTGDASMTGQTPTTGQNLTTGQAHRPAIGDDIRRALEIDRSSSAWERTVDITTTGRRSGRTRRIETWFYRADDRLYLSGLPGRRDWAANLQAHPVFTLHVKHGARADLSATARPLSDAQERRRIFSAFVEDVNQPHNPARIAQPTRLEDWMADSPLFEVLLDDWRGHAGGTHRPH</sequence>
<feature type="region of interest" description="Disordered" evidence="1">
    <location>
        <begin position="1"/>
        <end position="28"/>
    </location>
</feature>
<protein>
    <submittedName>
        <fullName evidence="2">Deazaflavin-dependent oxidoreductase (Nitroreductase family)</fullName>
    </submittedName>
</protein>
<gene>
    <name evidence="2" type="ORF">FHR75_003920</name>
</gene>
<accession>A0A7W4XYI7</accession>
<dbReference type="Gene3D" id="2.30.110.10">
    <property type="entry name" value="Electron Transport, Fmn-binding Protein, Chain A"/>
    <property type="match status" value="1"/>
</dbReference>
<dbReference type="Pfam" id="PF04075">
    <property type="entry name" value="F420H2_quin_red"/>
    <property type="match status" value="1"/>
</dbReference>
<comment type="caution">
    <text evidence="2">The sequence shown here is derived from an EMBL/GenBank/DDBJ whole genome shotgun (WGS) entry which is preliminary data.</text>
</comment>
<name>A0A7W4XYI7_KINRA</name>
<feature type="compositionally biased region" description="Polar residues" evidence="1">
    <location>
        <begin position="1"/>
        <end position="22"/>
    </location>
</feature>
<dbReference type="RefSeq" id="WP_221184170.1">
    <property type="nucleotide sequence ID" value="NZ_JACHVY010000005.1"/>
</dbReference>
<dbReference type="EMBL" id="JACHVY010000005">
    <property type="protein sequence ID" value="MBB2903078.1"/>
    <property type="molecule type" value="Genomic_DNA"/>
</dbReference>
<dbReference type="InterPro" id="IPR004378">
    <property type="entry name" value="F420H2_quin_Rdtase"/>
</dbReference>